<organism evidence="2 3">
    <name type="scientific">Basidiobolus meristosporus CBS 931.73</name>
    <dbReference type="NCBI Taxonomy" id="1314790"/>
    <lineage>
        <taxon>Eukaryota</taxon>
        <taxon>Fungi</taxon>
        <taxon>Fungi incertae sedis</taxon>
        <taxon>Zoopagomycota</taxon>
        <taxon>Entomophthoromycotina</taxon>
        <taxon>Basidiobolomycetes</taxon>
        <taxon>Basidiobolales</taxon>
        <taxon>Basidiobolaceae</taxon>
        <taxon>Basidiobolus</taxon>
    </lineage>
</organism>
<name>A0A1Y1VWN7_9FUNG</name>
<protein>
    <recommendedName>
        <fullName evidence="1">Phosphodiester glycosidase domain-containing protein</fullName>
    </recommendedName>
</protein>
<keyword evidence="3" id="KW-1185">Reference proteome</keyword>
<sequence length="253" mass="26562">MSEARVNQFTYQGIEVTAIVADVATIGVADVDKANVYSSSYYGCNGGYFNRQASPVDLVAIVCKAGGVPVRNGGGAHNYGNYTRGTMICTKNSNGNLFISTAVISNLSSYPKESIHWAVGGLSLHLDTTFTEQEWLDNIASKESSGGVGAMGANATSARTAIGYRSADNKIILVSIRSATPGQVRNLMKSYIGCNSGIMLDGSNSSQIKGKTAGGTDILAGFGTESDVKTGPAIYSMVTVTPSRWINTTNVRK</sequence>
<comment type="caution">
    <text evidence="2">The sequence shown here is derived from an EMBL/GenBank/DDBJ whole genome shotgun (WGS) entry which is preliminary data.</text>
</comment>
<dbReference type="EMBL" id="MCFE01001141">
    <property type="protein sequence ID" value="ORX65406.1"/>
    <property type="molecule type" value="Genomic_DNA"/>
</dbReference>
<dbReference type="AlphaFoldDB" id="A0A1Y1VWN7"/>
<evidence type="ECO:0000313" key="3">
    <source>
        <dbReference type="Proteomes" id="UP000193498"/>
    </source>
</evidence>
<dbReference type="InterPro" id="IPR018711">
    <property type="entry name" value="NAGPA"/>
</dbReference>
<proteinExistence type="predicted"/>
<accession>A0A1Y1VWN7</accession>
<gene>
    <name evidence="2" type="ORF">K493DRAFT_364669</name>
</gene>
<dbReference type="InParanoid" id="A0A1Y1VWN7"/>
<evidence type="ECO:0000313" key="2">
    <source>
        <dbReference type="EMBL" id="ORX65406.1"/>
    </source>
</evidence>
<dbReference type="Proteomes" id="UP000193498">
    <property type="component" value="Unassembled WGS sequence"/>
</dbReference>
<dbReference type="Pfam" id="PF09992">
    <property type="entry name" value="NAGPA"/>
    <property type="match status" value="1"/>
</dbReference>
<reference evidence="2 3" key="1">
    <citation type="submission" date="2016-07" db="EMBL/GenBank/DDBJ databases">
        <title>Pervasive Adenine N6-methylation of Active Genes in Fungi.</title>
        <authorList>
            <consortium name="DOE Joint Genome Institute"/>
            <person name="Mondo S.J."/>
            <person name="Dannebaum R.O."/>
            <person name="Kuo R.C."/>
            <person name="Labutti K."/>
            <person name="Haridas S."/>
            <person name="Kuo A."/>
            <person name="Salamov A."/>
            <person name="Ahrendt S.R."/>
            <person name="Lipzen A."/>
            <person name="Sullivan W."/>
            <person name="Andreopoulos W.B."/>
            <person name="Clum A."/>
            <person name="Lindquist E."/>
            <person name="Daum C."/>
            <person name="Ramamoorthy G.K."/>
            <person name="Gryganskyi A."/>
            <person name="Culley D."/>
            <person name="Magnuson J.K."/>
            <person name="James T.Y."/>
            <person name="O'Malley M.A."/>
            <person name="Stajich J.E."/>
            <person name="Spatafora J.W."/>
            <person name="Visel A."/>
            <person name="Grigoriev I.V."/>
        </authorList>
    </citation>
    <scope>NUCLEOTIDE SEQUENCE [LARGE SCALE GENOMIC DNA]</scope>
    <source>
        <strain evidence="2 3">CBS 931.73</strain>
    </source>
</reference>
<feature type="domain" description="Phosphodiester glycosidase" evidence="1">
    <location>
        <begin position="43"/>
        <end position="208"/>
    </location>
</feature>
<evidence type="ECO:0000259" key="1">
    <source>
        <dbReference type="Pfam" id="PF09992"/>
    </source>
</evidence>